<evidence type="ECO:0000256" key="1">
    <source>
        <dbReference type="ARBA" id="ARBA00023239"/>
    </source>
</evidence>
<dbReference type="PANTHER" id="PTHR11941">
    <property type="entry name" value="ENOYL-COA HYDRATASE-RELATED"/>
    <property type="match status" value="1"/>
</dbReference>
<dbReference type="GO" id="GO:0004300">
    <property type="term" value="F:enoyl-CoA hydratase activity"/>
    <property type="evidence" value="ECO:0007669"/>
    <property type="project" value="UniProtKB-EC"/>
</dbReference>
<sequence>MGVPVTATIEIEHKKGAAVLRLSNQAKLNALTGDILRALPGQLDDLAADEGVAAVIVIGTGSRAFCAGADINEWSGYEPFEFAREWIALGHRAFDRLASFPKPVIAAVNGLCFGGGLELAGACDMRVASASALFGLPEASIGISPGWSGVQRLARSVPDAILREMALTGARLSAARMAEVGFVNTVVDGDPLPAALEIAARVEGLAPRAVEVTKAVLNASAGEAQALLLDQLAGALLSKTEDMAEGAASFRDKRKPEFKGR</sequence>
<organism evidence="2">
    <name type="scientific">hydrothermal vent metagenome</name>
    <dbReference type="NCBI Taxonomy" id="652676"/>
    <lineage>
        <taxon>unclassified sequences</taxon>
        <taxon>metagenomes</taxon>
        <taxon>ecological metagenomes</taxon>
    </lineage>
</organism>
<name>A0A3B0TUW4_9ZZZZ</name>
<dbReference type="CDD" id="cd06558">
    <property type="entry name" value="crotonase-like"/>
    <property type="match status" value="1"/>
</dbReference>
<dbReference type="InterPro" id="IPR029045">
    <property type="entry name" value="ClpP/crotonase-like_dom_sf"/>
</dbReference>
<dbReference type="Gene3D" id="3.90.226.10">
    <property type="entry name" value="2-enoyl-CoA Hydratase, Chain A, domain 1"/>
    <property type="match status" value="1"/>
</dbReference>
<dbReference type="InterPro" id="IPR001753">
    <property type="entry name" value="Enoyl-CoA_hydra/iso"/>
</dbReference>
<gene>
    <name evidence="2" type="ORF">MNBD_ALPHA09-1721</name>
</gene>
<reference evidence="2" key="1">
    <citation type="submission" date="2018-06" db="EMBL/GenBank/DDBJ databases">
        <authorList>
            <person name="Zhirakovskaya E."/>
        </authorList>
    </citation>
    <scope>NUCLEOTIDE SEQUENCE</scope>
</reference>
<evidence type="ECO:0000313" key="2">
    <source>
        <dbReference type="EMBL" id="VAW10856.1"/>
    </source>
</evidence>
<dbReference type="EC" id="4.2.1.17" evidence="2"/>
<dbReference type="InterPro" id="IPR014748">
    <property type="entry name" value="Enoyl-CoA_hydra_C"/>
</dbReference>
<dbReference type="SUPFAM" id="SSF52096">
    <property type="entry name" value="ClpP/crotonase"/>
    <property type="match status" value="1"/>
</dbReference>
<keyword evidence="1 2" id="KW-0456">Lyase</keyword>
<proteinExistence type="predicted"/>
<dbReference type="GO" id="GO:0006635">
    <property type="term" value="P:fatty acid beta-oxidation"/>
    <property type="evidence" value="ECO:0007669"/>
    <property type="project" value="TreeGrafter"/>
</dbReference>
<dbReference type="AlphaFoldDB" id="A0A3B0TUW4"/>
<protein>
    <submittedName>
        <fullName evidence="2">Enoyl-CoA hydratase</fullName>
        <ecNumber evidence="2">4.2.1.17</ecNumber>
    </submittedName>
</protein>
<dbReference type="Gene3D" id="1.10.12.10">
    <property type="entry name" value="Lyase 2-enoyl-coa Hydratase, Chain A, domain 2"/>
    <property type="match status" value="1"/>
</dbReference>
<dbReference type="PANTHER" id="PTHR11941:SF54">
    <property type="entry name" value="ENOYL-COA HYDRATASE, MITOCHONDRIAL"/>
    <property type="match status" value="1"/>
</dbReference>
<dbReference type="EMBL" id="UOEM01000021">
    <property type="protein sequence ID" value="VAW10856.1"/>
    <property type="molecule type" value="Genomic_DNA"/>
</dbReference>
<accession>A0A3B0TUW4</accession>
<dbReference type="Pfam" id="PF00378">
    <property type="entry name" value="ECH_1"/>
    <property type="match status" value="1"/>
</dbReference>